<protein>
    <recommendedName>
        <fullName evidence="6">Probable membrane transporter protein</fullName>
    </recommendedName>
</protein>
<name>A0A1V8M4D0_9GAMM</name>
<dbReference type="PANTHER" id="PTHR31154">
    <property type="entry name" value="MEMBRANE TRANSPORTER PROTEIN"/>
    <property type="match status" value="1"/>
</dbReference>
<feature type="transmembrane region" description="Helical" evidence="6">
    <location>
        <begin position="130"/>
        <end position="162"/>
    </location>
</feature>
<feature type="transmembrane region" description="Helical" evidence="6">
    <location>
        <begin position="64"/>
        <end position="84"/>
    </location>
</feature>
<comment type="subcellular location">
    <subcellularLocation>
        <location evidence="6">Cell membrane</location>
        <topology evidence="6">Multi-pass membrane protein</topology>
    </subcellularLocation>
    <subcellularLocation>
        <location evidence="1">Membrane</location>
        <topology evidence="1">Multi-pass membrane protein</topology>
    </subcellularLocation>
</comment>
<dbReference type="EMBL" id="LPUF01000002">
    <property type="protein sequence ID" value="OQK16336.1"/>
    <property type="molecule type" value="Genomic_DNA"/>
</dbReference>
<evidence type="ECO:0000256" key="3">
    <source>
        <dbReference type="ARBA" id="ARBA00022692"/>
    </source>
</evidence>
<evidence type="ECO:0000313" key="8">
    <source>
        <dbReference type="Proteomes" id="UP000191980"/>
    </source>
</evidence>
<comment type="caution">
    <text evidence="7">The sequence shown here is derived from an EMBL/GenBank/DDBJ whole genome shotgun (WGS) entry which is preliminary data.</text>
</comment>
<evidence type="ECO:0000256" key="4">
    <source>
        <dbReference type="ARBA" id="ARBA00022989"/>
    </source>
</evidence>
<evidence type="ECO:0000256" key="5">
    <source>
        <dbReference type="ARBA" id="ARBA00023136"/>
    </source>
</evidence>
<feature type="transmembrane region" description="Helical" evidence="6">
    <location>
        <begin position="231"/>
        <end position="248"/>
    </location>
</feature>
<dbReference type="Pfam" id="PF01925">
    <property type="entry name" value="TauE"/>
    <property type="match status" value="1"/>
</dbReference>
<feature type="transmembrane region" description="Helical" evidence="6">
    <location>
        <begin position="201"/>
        <end position="219"/>
    </location>
</feature>
<keyword evidence="8" id="KW-1185">Reference proteome</keyword>
<dbReference type="PANTHER" id="PTHR31154:SF4">
    <property type="entry name" value="MEMBRANE TRANSPORTER PROTEIN"/>
    <property type="match status" value="1"/>
</dbReference>
<keyword evidence="6" id="KW-1003">Cell membrane</keyword>
<keyword evidence="3 6" id="KW-0812">Transmembrane</keyword>
<dbReference type="AlphaFoldDB" id="A0A1V8M4D0"/>
<gene>
    <name evidence="7" type="ORF">AU255_14390</name>
</gene>
<feature type="transmembrane region" description="Helical" evidence="6">
    <location>
        <begin position="6"/>
        <end position="24"/>
    </location>
</feature>
<dbReference type="OrthoDB" id="128686at2"/>
<proteinExistence type="inferred from homology"/>
<dbReference type="GO" id="GO:0005886">
    <property type="term" value="C:plasma membrane"/>
    <property type="evidence" value="ECO:0007669"/>
    <property type="project" value="UniProtKB-SubCell"/>
</dbReference>
<feature type="transmembrane region" description="Helical" evidence="6">
    <location>
        <begin position="91"/>
        <end position="110"/>
    </location>
</feature>
<accession>A0A1V8M4D0</accession>
<comment type="similarity">
    <text evidence="2 6">Belongs to the 4-toluene sulfonate uptake permease (TSUP) (TC 2.A.102) family.</text>
</comment>
<evidence type="ECO:0000256" key="2">
    <source>
        <dbReference type="ARBA" id="ARBA00009142"/>
    </source>
</evidence>
<organism evidence="7 8">
    <name type="scientific">Methyloprofundus sedimenti</name>
    <dbReference type="NCBI Taxonomy" id="1420851"/>
    <lineage>
        <taxon>Bacteria</taxon>
        <taxon>Pseudomonadati</taxon>
        <taxon>Pseudomonadota</taxon>
        <taxon>Gammaproteobacteria</taxon>
        <taxon>Methylococcales</taxon>
        <taxon>Methylococcaceae</taxon>
        <taxon>Methyloprofundus</taxon>
    </lineage>
</organism>
<evidence type="ECO:0000256" key="6">
    <source>
        <dbReference type="RuleBase" id="RU363041"/>
    </source>
</evidence>
<dbReference type="InterPro" id="IPR002781">
    <property type="entry name" value="TM_pro_TauE-like"/>
</dbReference>
<feature type="transmembrane region" description="Helical" evidence="6">
    <location>
        <begin position="36"/>
        <end position="58"/>
    </location>
</feature>
<keyword evidence="5 6" id="KW-0472">Membrane</keyword>
<dbReference type="Proteomes" id="UP000191980">
    <property type="component" value="Unassembled WGS sequence"/>
</dbReference>
<keyword evidence="4 6" id="KW-1133">Transmembrane helix</keyword>
<feature type="transmembrane region" description="Helical" evidence="6">
    <location>
        <begin position="254"/>
        <end position="272"/>
    </location>
</feature>
<dbReference type="STRING" id="1420851.AU255_14390"/>
<reference evidence="7 8" key="1">
    <citation type="submission" date="2015-12" db="EMBL/GenBank/DDBJ databases">
        <authorList>
            <person name="Shamseldin A."/>
            <person name="Moawad H."/>
            <person name="Abd El-Rahim W.M."/>
            <person name="Sadowsky M.J."/>
        </authorList>
    </citation>
    <scope>NUCLEOTIDE SEQUENCE [LARGE SCALE GENOMIC DNA]</scope>
    <source>
        <strain evidence="7 8">WF1</strain>
    </source>
</reference>
<evidence type="ECO:0000313" key="7">
    <source>
        <dbReference type="EMBL" id="OQK16336.1"/>
    </source>
</evidence>
<sequence>MIFGSIIAGATSEGGGAIAFPVFTKVLHIPASDAKVFSLAIQSVGMVAASIAILMMRVKVLWSVIGWVSLGGVFGMLIGALLLAPVLAPEVIRMLFTVMAVSLALTLTFLNSGFRLSNNAMPEINTKEAGILLMAGVVGGVISGLVGSGIDMICFSVLVLLFRVCESVATPTSVVLMAINSLLGVLLHLIVLDGINAQVHAYWLAAVPVVVVGAPLGAFCCSRMHHLQIRYLLIFLISIELFSSIWILSFDMTLVIFSVTLLMVFSSLMFWMSKSAVYVRKTE</sequence>
<feature type="transmembrane region" description="Helical" evidence="6">
    <location>
        <begin position="174"/>
        <end position="195"/>
    </location>
</feature>
<evidence type="ECO:0000256" key="1">
    <source>
        <dbReference type="ARBA" id="ARBA00004141"/>
    </source>
</evidence>